<gene>
    <name evidence="1" type="ORF">EAH88_01200</name>
</gene>
<evidence type="ECO:0008006" key="3">
    <source>
        <dbReference type="Google" id="ProtNLM"/>
    </source>
</evidence>
<protein>
    <recommendedName>
        <fullName evidence="3">WbqC family protein</fullName>
    </recommendedName>
</protein>
<organism evidence="1 2">
    <name type="scientific">Rhodanobacter glycinis</name>
    <dbReference type="NCBI Taxonomy" id="582702"/>
    <lineage>
        <taxon>Bacteria</taxon>
        <taxon>Pseudomonadati</taxon>
        <taxon>Pseudomonadota</taxon>
        <taxon>Gammaproteobacteria</taxon>
        <taxon>Lysobacterales</taxon>
        <taxon>Rhodanobacteraceae</taxon>
        <taxon>Rhodanobacter</taxon>
    </lineage>
</organism>
<keyword evidence="2" id="KW-1185">Reference proteome</keyword>
<dbReference type="RefSeq" id="WP_140648410.1">
    <property type="nucleotide sequence ID" value="NZ_RCZO01000001.1"/>
</dbReference>
<reference evidence="1 2" key="1">
    <citation type="journal article" date="2019" name="Environ. Microbiol.">
        <title>Species interactions and distinct microbial communities in high Arctic permafrost affected cryosols are associated with the CH4 and CO2 gas fluxes.</title>
        <authorList>
            <person name="Altshuler I."/>
            <person name="Hamel J."/>
            <person name="Turney S."/>
            <person name="Magnuson E."/>
            <person name="Levesque R."/>
            <person name="Greer C."/>
            <person name="Whyte L.G."/>
        </authorList>
    </citation>
    <scope>NUCLEOTIDE SEQUENCE [LARGE SCALE GENOMIC DNA]</scope>
    <source>
        <strain evidence="1 2">S13Y</strain>
    </source>
</reference>
<dbReference type="AlphaFoldDB" id="A0A502CDY4"/>
<accession>A0A502CDY4</accession>
<evidence type="ECO:0000313" key="1">
    <source>
        <dbReference type="EMBL" id="TPG11198.1"/>
    </source>
</evidence>
<name>A0A502CDY4_9GAMM</name>
<dbReference type="EMBL" id="RCZO01000001">
    <property type="protein sequence ID" value="TPG11198.1"/>
    <property type="molecule type" value="Genomic_DNA"/>
</dbReference>
<evidence type="ECO:0000313" key="2">
    <source>
        <dbReference type="Proteomes" id="UP000319486"/>
    </source>
</evidence>
<sequence length="246" mass="28333">MTGHRVAIIQSSYIPWKGYFDIIRNVDTFIFYDDVQFTRQDWRTRNRIKTANGLVWLSIPAGTRIDRLICEVELASSDWQKKHWASISQSYAKAPWFKTYREFFENIYLGQKWLSLSEFNQHMIKSISTEILGIATEFVDSRNFVAPGTKQERLLNLLTATNATEYLSGPSASNYIDSDVFAQHSIKLIYQDYSSYPIYSQLHGPFEHNVSVLDLIFNTGPNAGNYIWGYRDAPISSQIAQGQEEA</sequence>
<comment type="caution">
    <text evidence="1">The sequence shown here is derived from an EMBL/GenBank/DDBJ whole genome shotgun (WGS) entry which is preliminary data.</text>
</comment>
<dbReference type="Pfam" id="PF08889">
    <property type="entry name" value="WbqC"/>
    <property type="match status" value="1"/>
</dbReference>
<dbReference type="Proteomes" id="UP000319486">
    <property type="component" value="Unassembled WGS sequence"/>
</dbReference>
<proteinExistence type="predicted"/>
<dbReference type="InterPro" id="IPR014985">
    <property type="entry name" value="WbqC"/>
</dbReference>